<feature type="transmembrane region" description="Helical" evidence="1">
    <location>
        <begin position="178"/>
        <end position="200"/>
    </location>
</feature>
<proteinExistence type="predicted"/>
<reference evidence="2" key="1">
    <citation type="submission" date="2013-03" db="EMBL/GenBank/DDBJ databases">
        <authorList>
            <person name="Bailey A."/>
            <person name="Lauck M."/>
            <person name="Friedrich T."/>
            <person name="Goldberg T."/>
            <person name="O'Connor D."/>
        </authorList>
    </citation>
    <scope>NUCLEOTIDE SEQUENCE</scope>
    <source>
        <strain evidence="2">SHFV-krc1</strain>
    </source>
</reference>
<evidence type="ECO:0000313" key="2">
    <source>
        <dbReference type="EMBL" id="AHH53803.1"/>
    </source>
</evidence>
<name>X2D5A8_9NIDO</name>
<organism evidence="2">
    <name type="scientific">Kibale red colobus virus 1</name>
    <dbReference type="NCBI Taxonomy" id="1885929"/>
    <lineage>
        <taxon>Viruses</taxon>
        <taxon>Riboviria</taxon>
        <taxon>Orthornavirae</taxon>
        <taxon>Pisuviricota</taxon>
        <taxon>Pisoniviricetes</taxon>
        <taxon>Nidovirales</taxon>
        <taxon>Arnidovirineae</taxon>
        <taxon>Arteriviridae</taxon>
        <taxon>Simarterivirinae</taxon>
        <taxon>Zetaarterivirus</taxon>
        <taxon>Zetaarterivirus ugarco</taxon>
        <taxon>Zetaarterivirus ugarco 1</taxon>
    </lineage>
</organism>
<protein>
    <submittedName>
        <fullName evidence="2">Minor glycoprotein</fullName>
    </submittedName>
</protein>
<keyword evidence="1" id="KW-0812">Transmembrane</keyword>
<keyword evidence="1" id="KW-1133">Transmembrane helix</keyword>
<keyword evidence="1" id="KW-0472">Membrane</keyword>
<accession>X2D5A8</accession>
<dbReference type="EMBL" id="KC787626">
    <property type="protein sequence ID" value="AHH53803.1"/>
    <property type="molecule type" value="Genomic_RNA"/>
</dbReference>
<reference evidence="2" key="2">
    <citation type="journal article" date="2014" name="PLoS ONE">
        <title>High genetic diversity and adaptive potential of two simian hemorrhagic Fever viruses in a wild primate population.</title>
        <authorList>
            <person name="Bailey A.L."/>
            <person name="Lauck M."/>
            <person name="Weiler A."/>
            <person name="Sibley S.D."/>
            <person name="Dinis J.M."/>
            <person name="Bergman Z."/>
            <person name="Nelson C.W."/>
            <person name="Correll M."/>
            <person name="Gleicher M."/>
            <person name="Hyeroba D."/>
            <person name="Tumukunde A."/>
            <person name="Weny G."/>
            <person name="Chapman C."/>
            <person name="Kuhn J.H."/>
            <person name="Hughes A.L."/>
            <person name="Friedrich T.C."/>
            <person name="Goldberg T.L."/>
            <person name="O'Connor D.H."/>
        </authorList>
    </citation>
    <scope>NUCLEOTIDE SEQUENCE</scope>
    <source>
        <strain evidence="2">SHFV-krc1</strain>
    </source>
</reference>
<evidence type="ECO:0000256" key="1">
    <source>
        <dbReference type="SAM" id="Phobius"/>
    </source>
</evidence>
<sequence>MPISCPSLLTYLQWHRASPSLRSIPSSCLSALRTWLFLHSCCLCLSLCAGSGSKNDTLEIHFPSADMRFNISLHSAGCYLLGSVEGGSQITYDTCPEYGSIHRRSDLNGTIAEPSAFDYALLIAAINQTKGYPNLYNCTNDNVTVSCNVTKCTISCSRNCNVSTTGCSSHHFSFAEDAMLHLAQLYLPPAILLAIALLLAT</sequence>